<evidence type="ECO:0000313" key="2">
    <source>
        <dbReference type="Proteomes" id="UP000343335"/>
    </source>
</evidence>
<gene>
    <name evidence="1" type="ORF">PCO31010_00818</name>
</gene>
<dbReference type="EMBL" id="CABPSA010000001">
    <property type="protein sequence ID" value="VVD74830.1"/>
    <property type="molecule type" value="Genomic_DNA"/>
</dbReference>
<evidence type="ECO:0000313" key="1">
    <source>
        <dbReference type="EMBL" id="VVD74830.1"/>
    </source>
</evidence>
<proteinExistence type="predicted"/>
<name>A0A5E4SGM3_9BURK</name>
<reference evidence="1 2" key="1">
    <citation type="submission" date="2019-08" db="EMBL/GenBank/DDBJ databases">
        <authorList>
            <person name="Peeters C."/>
        </authorList>
    </citation>
    <scope>NUCLEOTIDE SEQUENCE [LARGE SCALE GENOMIC DNA]</scope>
    <source>
        <strain evidence="1 2">LMG 31010</strain>
    </source>
</reference>
<dbReference type="AlphaFoldDB" id="A0A5E4SGM3"/>
<dbReference type="Proteomes" id="UP000343335">
    <property type="component" value="Unassembled WGS sequence"/>
</dbReference>
<protein>
    <submittedName>
        <fullName evidence="1">Uncharacterized protein</fullName>
    </submittedName>
</protein>
<sequence>MKLSVSVDHAAIEAAKDAFVKAASRAVTVIVADEKPTLCIGCGAVRQPNGEMPCDH</sequence>
<organism evidence="1 2">
    <name type="scientific">Pandoraea commovens</name>
    <dbReference type="NCBI Taxonomy" id="2508289"/>
    <lineage>
        <taxon>Bacteria</taxon>
        <taxon>Pseudomonadati</taxon>
        <taxon>Pseudomonadota</taxon>
        <taxon>Betaproteobacteria</taxon>
        <taxon>Burkholderiales</taxon>
        <taxon>Burkholderiaceae</taxon>
        <taxon>Pandoraea</taxon>
    </lineage>
</organism>
<accession>A0A5E4SGM3</accession>